<keyword evidence="2" id="KW-0812">Transmembrane</keyword>
<keyword evidence="2" id="KW-1133">Transmembrane helix</keyword>
<comment type="caution">
    <text evidence="3">The sequence shown here is derived from an EMBL/GenBank/DDBJ whole genome shotgun (WGS) entry which is preliminary data.</text>
</comment>
<feature type="compositionally biased region" description="Pro residues" evidence="1">
    <location>
        <begin position="114"/>
        <end position="128"/>
    </location>
</feature>
<evidence type="ECO:0000313" key="4">
    <source>
        <dbReference type="Proteomes" id="UP001605036"/>
    </source>
</evidence>
<dbReference type="Pfam" id="PF04749">
    <property type="entry name" value="PLAC8"/>
    <property type="match status" value="1"/>
</dbReference>
<dbReference type="EMBL" id="JBHFFA010000004">
    <property type="protein sequence ID" value="KAL2632293.1"/>
    <property type="molecule type" value="Genomic_DNA"/>
</dbReference>
<dbReference type="PANTHER" id="PTHR15907">
    <property type="entry name" value="DUF614 FAMILY PROTEIN-RELATED"/>
    <property type="match status" value="1"/>
</dbReference>
<accession>A0ABD1YNN6</accession>
<dbReference type="NCBIfam" id="TIGR01571">
    <property type="entry name" value="A_thal_Cys_rich"/>
    <property type="match status" value="1"/>
</dbReference>
<evidence type="ECO:0000256" key="2">
    <source>
        <dbReference type="SAM" id="Phobius"/>
    </source>
</evidence>
<feature type="compositionally biased region" description="Low complexity" evidence="1">
    <location>
        <begin position="1"/>
        <end position="12"/>
    </location>
</feature>
<keyword evidence="2" id="KW-0472">Membrane</keyword>
<evidence type="ECO:0000256" key="1">
    <source>
        <dbReference type="SAM" id="MobiDB-lite"/>
    </source>
</evidence>
<keyword evidence="4" id="KW-1185">Reference proteome</keyword>
<dbReference type="Proteomes" id="UP001605036">
    <property type="component" value="Unassembled WGS sequence"/>
</dbReference>
<feature type="transmembrane region" description="Helical" evidence="2">
    <location>
        <begin position="362"/>
        <end position="383"/>
    </location>
</feature>
<gene>
    <name evidence="3" type="ORF">R1flu_016979</name>
</gene>
<sequence>MATDGTYDYTAAAHDDDDYLGSGGRDNYKTSGAPADQSGVDQYPSGGAHYDIYTHNPDAGYPQGSEYPKAQDNAGGGGGVQYNVEVGMEWNQSQPEDPYPPGGGATPGRGQPPNNRPPEPAFRPPSRGPPNYKTSGGPADQSGVDQYPSGGAHYDIYTHNPDAGYPQGTEYPKAHDNAGGGGGVPYNAEVGMEWNQSQPEDPYPPGGGATPGRGQPPKNRPPEPAFRPPSRGPPSNPTPGYVNSPGSHHNSGPPRAFNPGTPSGHGQIPPRPPSGPGFGRPHPSYDYHPPPSPAKRPPVAPPPPFPTYGEPHIRPEIGPPVPWASEIFGFLEDCYGCPLVLIAPCVTFGQIAEIVDTGYSSFHTAAIIYALALFMGIPCLYSFSYRTRMRHRFNLRPDPLDDFFTHLFCEVCALSQEYRELRYRGIDPSLGYNMQRDLINRAMEAPVPPRMEGRSI</sequence>
<dbReference type="AlphaFoldDB" id="A0ABD1YNN6"/>
<organism evidence="3 4">
    <name type="scientific">Riccia fluitans</name>
    <dbReference type="NCBI Taxonomy" id="41844"/>
    <lineage>
        <taxon>Eukaryota</taxon>
        <taxon>Viridiplantae</taxon>
        <taxon>Streptophyta</taxon>
        <taxon>Embryophyta</taxon>
        <taxon>Marchantiophyta</taxon>
        <taxon>Marchantiopsida</taxon>
        <taxon>Marchantiidae</taxon>
        <taxon>Marchantiales</taxon>
        <taxon>Ricciaceae</taxon>
        <taxon>Riccia</taxon>
    </lineage>
</organism>
<proteinExistence type="predicted"/>
<protein>
    <submittedName>
        <fullName evidence="3">Uncharacterized protein</fullName>
    </submittedName>
</protein>
<reference evidence="3 4" key="1">
    <citation type="submission" date="2024-09" db="EMBL/GenBank/DDBJ databases">
        <title>Chromosome-scale assembly of Riccia fluitans.</title>
        <authorList>
            <person name="Paukszto L."/>
            <person name="Sawicki J."/>
            <person name="Karawczyk K."/>
            <person name="Piernik-Szablinska J."/>
            <person name="Szczecinska M."/>
            <person name="Mazdziarz M."/>
        </authorList>
    </citation>
    <scope>NUCLEOTIDE SEQUENCE [LARGE SCALE GENOMIC DNA]</scope>
    <source>
        <strain evidence="3">Rf_01</strain>
        <tissue evidence="3">Aerial parts of the thallus</tissue>
    </source>
</reference>
<dbReference type="InterPro" id="IPR006461">
    <property type="entry name" value="PLAC_motif_containing"/>
</dbReference>
<feature type="compositionally biased region" description="Pro residues" evidence="1">
    <location>
        <begin position="218"/>
        <end position="237"/>
    </location>
</feature>
<evidence type="ECO:0000313" key="3">
    <source>
        <dbReference type="EMBL" id="KAL2632293.1"/>
    </source>
</evidence>
<feature type="region of interest" description="Disordered" evidence="1">
    <location>
        <begin position="1"/>
        <end position="312"/>
    </location>
</feature>
<name>A0ABD1YNN6_9MARC</name>
<feature type="compositionally biased region" description="Pro residues" evidence="1">
    <location>
        <begin position="288"/>
        <end position="306"/>
    </location>
</feature>